<feature type="transmembrane region" description="Helical" evidence="1">
    <location>
        <begin position="33"/>
        <end position="55"/>
    </location>
</feature>
<evidence type="ECO:0000256" key="1">
    <source>
        <dbReference type="SAM" id="Phobius"/>
    </source>
</evidence>
<dbReference type="Proteomes" id="UP000239907">
    <property type="component" value="Unassembled WGS sequence"/>
</dbReference>
<keyword evidence="1" id="KW-0812">Transmembrane</keyword>
<proteinExistence type="predicted"/>
<evidence type="ECO:0000313" key="3">
    <source>
        <dbReference type="Proteomes" id="UP000239907"/>
    </source>
</evidence>
<sequence length="67" mass="7350">MFHKIDYPFLIAAFLSFVASVSLWFLVSHDLGLFVGLWVPSILALWVGVRVVLLASGVTTEGGRTDL</sequence>
<dbReference type="RefSeq" id="WP_105041671.1">
    <property type="nucleotide sequence ID" value="NZ_MQWA01000001.1"/>
</dbReference>
<organism evidence="2 3">
    <name type="scientific">Rubritalea profundi</name>
    <dbReference type="NCBI Taxonomy" id="1658618"/>
    <lineage>
        <taxon>Bacteria</taxon>
        <taxon>Pseudomonadati</taxon>
        <taxon>Verrucomicrobiota</taxon>
        <taxon>Verrucomicrobiia</taxon>
        <taxon>Verrucomicrobiales</taxon>
        <taxon>Rubritaleaceae</taxon>
        <taxon>Rubritalea</taxon>
    </lineage>
</organism>
<gene>
    <name evidence="2" type="ORF">BSZ32_00835</name>
</gene>
<keyword evidence="3" id="KW-1185">Reference proteome</keyword>
<dbReference type="EMBL" id="MQWA01000001">
    <property type="protein sequence ID" value="PQJ27185.1"/>
    <property type="molecule type" value="Genomic_DNA"/>
</dbReference>
<dbReference type="OrthoDB" id="9815586at2"/>
<accession>A0A2S7TWR4</accession>
<protein>
    <submittedName>
        <fullName evidence="2">Uncharacterized protein</fullName>
    </submittedName>
</protein>
<keyword evidence="1" id="KW-0472">Membrane</keyword>
<reference evidence="2 3" key="1">
    <citation type="submission" date="2016-12" db="EMBL/GenBank/DDBJ databases">
        <title>Study of bacterial adaptation to deep sea.</title>
        <authorList>
            <person name="Song J."/>
            <person name="Yoshizawa S."/>
            <person name="Kogure K."/>
        </authorList>
    </citation>
    <scope>NUCLEOTIDE SEQUENCE [LARGE SCALE GENOMIC DNA]</scope>
    <source>
        <strain evidence="2 3">SAORIC-165</strain>
    </source>
</reference>
<dbReference type="AlphaFoldDB" id="A0A2S7TWR4"/>
<name>A0A2S7TWR4_9BACT</name>
<evidence type="ECO:0000313" key="2">
    <source>
        <dbReference type="EMBL" id="PQJ27185.1"/>
    </source>
</evidence>
<feature type="transmembrane region" description="Helical" evidence="1">
    <location>
        <begin position="7"/>
        <end position="27"/>
    </location>
</feature>
<comment type="caution">
    <text evidence="2">The sequence shown here is derived from an EMBL/GenBank/DDBJ whole genome shotgun (WGS) entry which is preliminary data.</text>
</comment>
<keyword evidence="1" id="KW-1133">Transmembrane helix</keyword>